<organism evidence="1 2">
    <name type="scientific">Rhizophagus irregularis</name>
    <dbReference type="NCBI Taxonomy" id="588596"/>
    <lineage>
        <taxon>Eukaryota</taxon>
        <taxon>Fungi</taxon>
        <taxon>Fungi incertae sedis</taxon>
        <taxon>Mucoromycota</taxon>
        <taxon>Glomeromycotina</taxon>
        <taxon>Glomeromycetes</taxon>
        <taxon>Glomerales</taxon>
        <taxon>Glomeraceae</taxon>
        <taxon>Rhizophagus</taxon>
    </lineage>
</organism>
<name>A0A2N0Q2R1_9GLOM</name>
<dbReference type="VEuPathDB" id="FungiDB:RhiirFUN_025523"/>
<dbReference type="VEuPathDB" id="FungiDB:FUN_022536"/>
<evidence type="ECO:0000313" key="1">
    <source>
        <dbReference type="EMBL" id="PKC13384.1"/>
    </source>
</evidence>
<sequence length="197" mass="23254">MDTYNQFDDIKEMGNDGFATAIWKDGPLYYDGIELVYTRGQNKKVALKRLCNSIPFKAQDIFLISWREERRIIGLYRSSSKISSEMKGRLLPQSPPEYIRNLFDCGRGRQKGINESLLNEIRKDPEVYGISQNPDTIVVKNIGNEIIDDSIQEMRLKINHYRDNIFEWIPYDQFNEIKKNTQRRVRYGNMERRSIMS</sequence>
<reference evidence="1 2" key="2">
    <citation type="submission" date="2017-09" db="EMBL/GenBank/DDBJ databases">
        <title>Extensive intraspecific genome diversity in a model arbuscular mycorrhizal fungus.</title>
        <authorList>
            <person name="Chen E.C."/>
            <person name="Morin E."/>
            <person name="Beaudet D."/>
            <person name="Noel J."/>
            <person name="Ndikumana S."/>
            <person name="Charron P."/>
            <person name="St-Onge C."/>
            <person name="Giorgi J."/>
            <person name="Grigoriev I.V."/>
            <person name="Roux C."/>
            <person name="Martin F.M."/>
            <person name="Corradi N."/>
        </authorList>
    </citation>
    <scope>NUCLEOTIDE SEQUENCE [LARGE SCALE GENOMIC DNA]</scope>
    <source>
        <strain evidence="1 2">A5</strain>
    </source>
</reference>
<dbReference type="Proteomes" id="UP000232722">
    <property type="component" value="Unassembled WGS sequence"/>
</dbReference>
<dbReference type="VEuPathDB" id="FungiDB:RhiirA1_530284"/>
<evidence type="ECO:0000313" key="2">
    <source>
        <dbReference type="Proteomes" id="UP000232722"/>
    </source>
</evidence>
<reference evidence="1 2" key="1">
    <citation type="submission" date="2016-04" db="EMBL/GenBank/DDBJ databases">
        <title>Genome analyses suggest a sexual origin of heterokaryosis in a supposedly ancient asexual fungus.</title>
        <authorList>
            <person name="Ropars J."/>
            <person name="Sedzielewska K."/>
            <person name="Noel J."/>
            <person name="Charron P."/>
            <person name="Farinelli L."/>
            <person name="Marton T."/>
            <person name="Kruger M."/>
            <person name="Pelin A."/>
            <person name="Brachmann A."/>
            <person name="Corradi N."/>
        </authorList>
    </citation>
    <scope>NUCLEOTIDE SEQUENCE [LARGE SCALE GENOMIC DNA]</scope>
    <source>
        <strain evidence="1 2">A5</strain>
    </source>
</reference>
<gene>
    <name evidence="1" type="ORF">RhiirA5_496180</name>
</gene>
<dbReference type="EMBL" id="LLXJ01000193">
    <property type="protein sequence ID" value="PKC13384.1"/>
    <property type="molecule type" value="Genomic_DNA"/>
</dbReference>
<protein>
    <submittedName>
        <fullName evidence="1">Uncharacterized protein</fullName>
    </submittedName>
</protein>
<accession>A0A2N0Q2R1</accession>
<comment type="caution">
    <text evidence="1">The sequence shown here is derived from an EMBL/GenBank/DDBJ whole genome shotgun (WGS) entry which is preliminary data.</text>
</comment>
<dbReference type="AlphaFoldDB" id="A0A2N0Q2R1"/>
<proteinExistence type="predicted"/>